<evidence type="ECO:0000256" key="4">
    <source>
        <dbReference type="ARBA" id="ARBA00022840"/>
    </source>
</evidence>
<dbReference type="InterPro" id="IPR005479">
    <property type="entry name" value="CPAse_ATP-bd"/>
</dbReference>
<dbReference type="InterPro" id="IPR011764">
    <property type="entry name" value="Biotin_carboxylation_dom"/>
</dbReference>
<dbReference type="PROSITE" id="PS50975">
    <property type="entry name" value="ATP_GRASP"/>
    <property type="match status" value="1"/>
</dbReference>
<dbReference type="GO" id="GO:0004485">
    <property type="term" value="F:methylcrotonoyl-CoA carboxylase activity"/>
    <property type="evidence" value="ECO:0007669"/>
    <property type="project" value="TreeGrafter"/>
</dbReference>
<evidence type="ECO:0000259" key="7">
    <source>
        <dbReference type="PROSITE" id="PS50968"/>
    </source>
</evidence>
<keyword evidence="4 6" id="KW-0067">ATP-binding</keyword>
<dbReference type="GO" id="GO:0046872">
    <property type="term" value="F:metal ion binding"/>
    <property type="evidence" value="ECO:0007669"/>
    <property type="project" value="InterPro"/>
</dbReference>
<dbReference type="SUPFAM" id="SSF51246">
    <property type="entry name" value="Rudiment single hybrid motif"/>
    <property type="match status" value="1"/>
</dbReference>
<dbReference type="Pfam" id="PF00364">
    <property type="entry name" value="Biotin_lipoyl"/>
    <property type="match status" value="1"/>
</dbReference>
<evidence type="ECO:0000256" key="6">
    <source>
        <dbReference type="PROSITE-ProRule" id="PRU00409"/>
    </source>
</evidence>
<evidence type="ECO:0000256" key="5">
    <source>
        <dbReference type="ARBA" id="ARBA00023267"/>
    </source>
</evidence>
<feature type="domain" description="ATP-grasp" evidence="8">
    <location>
        <begin position="8"/>
        <end position="206"/>
    </location>
</feature>
<dbReference type="GO" id="GO:0005739">
    <property type="term" value="C:mitochondrion"/>
    <property type="evidence" value="ECO:0007669"/>
    <property type="project" value="TreeGrafter"/>
</dbReference>
<reference evidence="10" key="1">
    <citation type="journal article" date="2023" name="IScience">
        <title>Live-bearing cockroach genome reveals convergent evolutionary mechanisms linked to viviparity in insects and beyond.</title>
        <authorList>
            <person name="Fouks B."/>
            <person name="Harrison M.C."/>
            <person name="Mikhailova A.A."/>
            <person name="Marchal E."/>
            <person name="English S."/>
            <person name="Carruthers M."/>
            <person name="Jennings E.C."/>
            <person name="Chiamaka E.L."/>
            <person name="Frigard R.A."/>
            <person name="Pippel M."/>
            <person name="Attardo G.M."/>
            <person name="Benoit J.B."/>
            <person name="Bornberg-Bauer E."/>
            <person name="Tobe S.S."/>
        </authorList>
    </citation>
    <scope>NUCLEOTIDE SEQUENCE</scope>
    <source>
        <strain evidence="10">Stay&amp;Tobe</strain>
    </source>
</reference>
<dbReference type="GO" id="GO:0005524">
    <property type="term" value="F:ATP binding"/>
    <property type="evidence" value="ECO:0007669"/>
    <property type="project" value="UniProtKB-UniRule"/>
</dbReference>
<dbReference type="InterPro" id="IPR001882">
    <property type="entry name" value="Biotin_BS"/>
</dbReference>
<dbReference type="Proteomes" id="UP001233999">
    <property type="component" value="Unassembled WGS sequence"/>
</dbReference>
<reference evidence="10" key="2">
    <citation type="submission" date="2023-05" db="EMBL/GenBank/DDBJ databases">
        <authorList>
            <person name="Fouks B."/>
        </authorList>
    </citation>
    <scope>NUCLEOTIDE SEQUENCE</scope>
    <source>
        <strain evidence="10">Stay&amp;Tobe</strain>
        <tissue evidence="10">Testes</tissue>
    </source>
</reference>
<dbReference type="Gene3D" id="3.30.470.20">
    <property type="entry name" value="ATP-grasp fold, B domain"/>
    <property type="match status" value="1"/>
</dbReference>
<comment type="cofactor">
    <cofactor evidence="1">
        <name>biotin</name>
        <dbReference type="ChEBI" id="CHEBI:57586"/>
    </cofactor>
</comment>
<evidence type="ECO:0000256" key="2">
    <source>
        <dbReference type="ARBA" id="ARBA00022598"/>
    </source>
</evidence>
<dbReference type="InterPro" id="IPR005482">
    <property type="entry name" value="Biotin_COase_C"/>
</dbReference>
<evidence type="ECO:0000259" key="8">
    <source>
        <dbReference type="PROSITE" id="PS50975"/>
    </source>
</evidence>
<keyword evidence="11" id="KW-1185">Reference proteome</keyword>
<dbReference type="AlphaFoldDB" id="A0AAD7ZNI8"/>
<dbReference type="PROSITE" id="PS50979">
    <property type="entry name" value="BC"/>
    <property type="match status" value="1"/>
</dbReference>
<dbReference type="SMART" id="SM00878">
    <property type="entry name" value="Biotin_carb_C"/>
    <property type="match status" value="1"/>
</dbReference>
<name>A0AAD7ZNI8_DIPPU</name>
<dbReference type="Pfam" id="PF02785">
    <property type="entry name" value="Biotin_carb_C"/>
    <property type="match status" value="1"/>
</dbReference>
<keyword evidence="2" id="KW-0436">Ligase</keyword>
<accession>A0AAD7ZNI8</accession>
<dbReference type="SUPFAM" id="SSF51230">
    <property type="entry name" value="Single hybrid motif"/>
    <property type="match status" value="1"/>
</dbReference>
<dbReference type="CDD" id="cd06850">
    <property type="entry name" value="biotinyl_domain"/>
    <property type="match status" value="1"/>
</dbReference>
<proteinExistence type="predicted"/>
<feature type="domain" description="Biotin carboxylation" evidence="9">
    <location>
        <begin position="1"/>
        <end position="336"/>
    </location>
</feature>
<dbReference type="InterPro" id="IPR000089">
    <property type="entry name" value="Biotin_lipoyl"/>
</dbReference>
<dbReference type="InterPro" id="IPR050856">
    <property type="entry name" value="Biotin_carboxylase_complex"/>
</dbReference>
<dbReference type="PROSITE" id="PS00867">
    <property type="entry name" value="CPSASE_2"/>
    <property type="match status" value="1"/>
</dbReference>
<dbReference type="Pfam" id="PF02786">
    <property type="entry name" value="CPSase_L_D2"/>
    <property type="match status" value="1"/>
</dbReference>
<evidence type="ECO:0000313" key="10">
    <source>
        <dbReference type="EMBL" id="KAJ9583710.1"/>
    </source>
</evidence>
<dbReference type="FunFam" id="2.40.50.100:FF:000003">
    <property type="entry name" value="Acetyl-CoA carboxylase biotin carboxyl carrier protein"/>
    <property type="match status" value="1"/>
</dbReference>
<dbReference type="SUPFAM" id="SSF56059">
    <property type="entry name" value="Glutathione synthetase ATP-binding domain-like"/>
    <property type="match status" value="1"/>
</dbReference>
<evidence type="ECO:0000256" key="3">
    <source>
        <dbReference type="ARBA" id="ARBA00022741"/>
    </source>
</evidence>
<evidence type="ECO:0000313" key="11">
    <source>
        <dbReference type="Proteomes" id="UP001233999"/>
    </source>
</evidence>
<dbReference type="PROSITE" id="PS00188">
    <property type="entry name" value="BIOTIN"/>
    <property type="match status" value="1"/>
</dbReference>
<evidence type="ECO:0008006" key="12">
    <source>
        <dbReference type="Google" id="ProtNLM"/>
    </source>
</evidence>
<dbReference type="FunFam" id="3.30.1490.20:FF:000003">
    <property type="entry name" value="acetyl-CoA carboxylase isoform X1"/>
    <property type="match status" value="1"/>
</dbReference>
<sequence length="558" mass="61526">MGIKSTSKAIMSEAGVPIIKGYHGSDQSLAKLKHEAEQIGFPVMIKAVRGGGGKGMRIAFSASEFESQLESAKREALKSFGDEAMLLEKFVQEPRHVEVQIFGDHHGNYVHLFERDCSVQRRHQKVIEEAPAPGISESLRNELGQAAVRAAHAVGYVGAGTVEFILDRHTHAFHFMEMNTRLQVEHPITEMVTNTDLVEWQLKVAGGEKLPLTQDEINLRGHAFEARIYAESPNDGFLPGAGPLDYLVAPNPGPDVRVETGVRQGDEVSVHYDPMIAKLVVWGEDRKDALMKMRTNLADYNIVGLNTNVDFLLELCNHGEFVAGNVHTNFIEQHKTDCWGYVDGDHKRIYKAALAVILNEQLQAEEVAISAKESYNPFVLESGFRVNHLLVRDFNFACGGQTQITYRRPNNFSMKVNNGQQVYKVAGSLNKTETGLELTCRVDNVVVKSRVVITPTDVHVFTKDGSFKFTLPVPKYKTEKLGGSGIIGDSALSPLPGIVEKVCVKIGDSVKAGDPLVIVIAMKMEHTIRAPKDGIVEKINYNAGENVTKNAVLVKFAD</sequence>
<dbReference type="Gene3D" id="2.40.50.100">
    <property type="match status" value="1"/>
</dbReference>
<evidence type="ECO:0000259" key="9">
    <source>
        <dbReference type="PROSITE" id="PS50979"/>
    </source>
</evidence>
<dbReference type="PROSITE" id="PS50968">
    <property type="entry name" value="BIOTINYL_LIPOYL"/>
    <property type="match status" value="1"/>
</dbReference>
<gene>
    <name evidence="10" type="ORF">L9F63_021946</name>
</gene>
<dbReference type="PANTHER" id="PTHR18866">
    <property type="entry name" value="CARBOXYLASE:PYRUVATE/ACETYL-COA/PROPIONYL-COA CARBOXYLASE"/>
    <property type="match status" value="1"/>
</dbReference>
<dbReference type="InterPro" id="IPR011761">
    <property type="entry name" value="ATP-grasp"/>
</dbReference>
<protein>
    <recommendedName>
        <fullName evidence="12">Methylcrotonoyl-CoA carboxylase subunit alpha, mitochondrial</fullName>
    </recommendedName>
</protein>
<keyword evidence="3 6" id="KW-0547">Nucleotide-binding</keyword>
<evidence type="ECO:0000256" key="1">
    <source>
        <dbReference type="ARBA" id="ARBA00001953"/>
    </source>
</evidence>
<keyword evidence="5" id="KW-0092">Biotin</keyword>
<dbReference type="InterPro" id="IPR011054">
    <property type="entry name" value="Rudment_hybrid_motif"/>
</dbReference>
<dbReference type="PANTHER" id="PTHR18866:SF33">
    <property type="entry name" value="METHYLCROTONOYL-COA CARBOXYLASE SUBUNIT ALPHA, MITOCHONDRIAL-RELATED"/>
    <property type="match status" value="1"/>
</dbReference>
<dbReference type="EMBL" id="JASPKZ010007540">
    <property type="protein sequence ID" value="KAJ9583710.1"/>
    <property type="molecule type" value="Genomic_DNA"/>
</dbReference>
<comment type="caution">
    <text evidence="10">The sequence shown here is derived from an EMBL/GenBank/DDBJ whole genome shotgun (WGS) entry which is preliminary data.</text>
</comment>
<organism evidence="10 11">
    <name type="scientific">Diploptera punctata</name>
    <name type="common">Pacific beetle cockroach</name>
    <dbReference type="NCBI Taxonomy" id="6984"/>
    <lineage>
        <taxon>Eukaryota</taxon>
        <taxon>Metazoa</taxon>
        <taxon>Ecdysozoa</taxon>
        <taxon>Arthropoda</taxon>
        <taxon>Hexapoda</taxon>
        <taxon>Insecta</taxon>
        <taxon>Pterygota</taxon>
        <taxon>Neoptera</taxon>
        <taxon>Polyneoptera</taxon>
        <taxon>Dictyoptera</taxon>
        <taxon>Blattodea</taxon>
        <taxon>Blaberoidea</taxon>
        <taxon>Blaberidae</taxon>
        <taxon>Diplopterinae</taxon>
        <taxon>Diploptera</taxon>
    </lineage>
</organism>
<dbReference type="InterPro" id="IPR011053">
    <property type="entry name" value="Single_hybrid_motif"/>
</dbReference>
<feature type="domain" description="Lipoyl-binding" evidence="7">
    <location>
        <begin position="478"/>
        <end position="557"/>
    </location>
</feature>